<accession>A0ABW7CCF1</accession>
<sequence>MKYGIDMGHNAAPDTGAVGIKKEDDLTIAVGTRVISQLQALGHQVVNCTPKSASSVMDSLSKRCSAANANNVDLFVSIHFNSYNGRTSGSEVWYASNSGKKFAQPVLTEILKLGYVNRGIKEGNFYVLAHTDMPSILVECCFVDSADDMKRFDPDKMARAIVAGVTGGQTATTPPPAPSDPEIVKLQQALNRLQVYATPTSQPLATDGKLGPQTNQARQRLKTIFAISPAETEASNRAMWEAITSITVDRVVLRPNHGYGPAVRYLQFRLNIPPTGLYSDATVSAVLAYQKAQGLAADGVVGPATWGKLVP</sequence>
<keyword evidence="3" id="KW-1185">Reference proteome</keyword>
<dbReference type="GO" id="GO:0008745">
    <property type="term" value="F:N-acetylmuramoyl-L-alanine amidase activity"/>
    <property type="evidence" value="ECO:0007669"/>
    <property type="project" value="UniProtKB-EC"/>
</dbReference>
<organism evidence="2 3">
    <name type="scientific">Limnothrix redekei LRLZ20PSL1</name>
    <dbReference type="NCBI Taxonomy" id="3112953"/>
    <lineage>
        <taxon>Bacteria</taxon>
        <taxon>Bacillati</taxon>
        <taxon>Cyanobacteriota</taxon>
        <taxon>Cyanophyceae</taxon>
        <taxon>Pseudanabaenales</taxon>
        <taxon>Pseudanabaenaceae</taxon>
        <taxon>Limnothrix</taxon>
    </lineage>
</organism>
<dbReference type="InterPro" id="IPR036366">
    <property type="entry name" value="PGBDSf"/>
</dbReference>
<evidence type="ECO:0000313" key="2">
    <source>
        <dbReference type="EMBL" id="MFG3817683.1"/>
    </source>
</evidence>
<protein>
    <submittedName>
        <fullName evidence="2">N-acetylmuramoyl-L-alanine amidase</fullName>
        <ecNumber evidence="2">3.5.1.28</ecNumber>
    </submittedName>
</protein>
<reference evidence="3" key="1">
    <citation type="journal article" date="2024" name="Algal Res.">
        <title>Biochemical, toxicological and genomic investigation of a high-biomass producing Limnothrix strain isolated from Italian shallow drinking water reservoir.</title>
        <authorList>
            <person name="Simonazzi M."/>
            <person name="Shishido T.K."/>
            <person name="Delbaje E."/>
            <person name="Wahlsten M."/>
            <person name="Fewer D.P."/>
            <person name="Sivonen K."/>
            <person name="Pezzolesi L."/>
            <person name="Pistocchi R."/>
        </authorList>
    </citation>
    <scope>NUCLEOTIDE SEQUENCE [LARGE SCALE GENOMIC DNA]</scope>
    <source>
        <strain evidence="3">LRLZ20PSL1</strain>
    </source>
</reference>
<dbReference type="EMBL" id="JAZAQF010000050">
    <property type="protein sequence ID" value="MFG3817683.1"/>
    <property type="molecule type" value="Genomic_DNA"/>
</dbReference>
<dbReference type="Gene3D" id="1.10.101.10">
    <property type="entry name" value="PGBD-like superfamily/PGBD"/>
    <property type="match status" value="1"/>
</dbReference>
<dbReference type="PANTHER" id="PTHR30404">
    <property type="entry name" value="N-ACETYLMURAMOYL-L-ALANINE AMIDASE"/>
    <property type="match status" value="1"/>
</dbReference>
<dbReference type="Pfam" id="PF01471">
    <property type="entry name" value="PG_binding_1"/>
    <property type="match status" value="1"/>
</dbReference>
<dbReference type="InterPro" id="IPR050695">
    <property type="entry name" value="N-acetylmuramoyl_amidase_3"/>
</dbReference>
<comment type="caution">
    <text evidence="2">The sequence shown here is derived from an EMBL/GenBank/DDBJ whole genome shotgun (WGS) entry which is preliminary data.</text>
</comment>
<dbReference type="SMART" id="SM00646">
    <property type="entry name" value="Ami_3"/>
    <property type="match status" value="1"/>
</dbReference>
<gene>
    <name evidence="2" type="ORF">VPK24_08535</name>
</gene>
<dbReference type="EC" id="3.5.1.28" evidence="2"/>
<dbReference type="SUPFAM" id="SSF53187">
    <property type="entry name" value="Zn-dependent exopeptidases"/>
    <property type="match status" value="1"/>
</dbReference>
<keyword evidence="2" id="KW-0378">Hydrolase</keyword>
<name>A0ABW7CCF1_9CYAN</name>
<dbReference type="RefSeq" id="WP_393012179.1">
    <property type="nucleotide sequence ID" value="NZ_JAZAQF010000050.1"/>
</dbReference>
<dbReference type="InterPro" id="IPR036365">
    <property type="entry name" value="PGBD-like_sf"/>
</dbReference>
<dbReference type="SUPFAM" id="SSF47090">
    <property type="entry name" value="PGBD-like"/>
    <property type="match status" value="1"/>
</dbReference>
<evidence type="ECO:0000313" key="3">
    <source>
        <dbReference type="Proteomes" id="UP001604335"/>
    </source>
</evidence>
<proteinExistence type="predicted"/>
<dbReference type="InterPro" id="IPR002508">
    <property type="entry name" value="MurNAc-LAA_cat"/>
</dbReference>
<dbReference type="InterPro" id="IPR002477">
    <property type="entry name" value="Peptidoglycan-bd-like"/>
</dbReference>
<evidence type="ECO:0000259" key="1">
    <source>
        <dbReference type="SMART" id="SM00646"/>
    </source>
</evidence>
<dbReference type="Gene3D" id="3.40.630.40">
    <property type="entry name" value="Zn-dependent exopeptidases"/>
    <property type="match status" value="1"/>
</dbReference>
<feature type="domain" description="MurNAc-LAA" evidence="1">
    <location>
        <begin position="64"/>
        <end position="166"/>
    </location>
</feature>
<dbReference type="PANTHER" id="PTHR30404:SF8">
    <property type="entry name" value="AUTOLYSIN PH-RELATED"/>
    <property type="match status" value="1"/>
</dbReference>
<dbReference type="Proteomes" id="UP001604335">
    <property type="component" value="Unassembled WGS sequence"/>
</dbReference>
<dbReference type="CDD" id="cd02696">
    <property type="entry name" value="MurNAc-LAA"/>
    <property type="match status" value="1"/>
</dbReference>
<dbReference type="Pfam" id="PF01520">
    <property type="entry name" value="Amidase_3"/>
    <property type="match status" value="1"/>
</dbReference>